<feature type="region of interest" description="Disordered" evidence="1">
    <location>
        <begin position="63"/>
        <end position="97"/>
    </location>
</feature>
<gene>
    <name evidence="2" type="ORF">Pcinc_008521</name>
</gene>
<reference evidence="2" key="1">
    <citation type="submission" date="2023-10" db="EMBL/GenBank/DDBJ databases">
        <title>Genome assemblies of two species of porcelain crab, Petrolisthes cinctipes and Petrolisthes manimaculis (Anomura: Porcellanidae).</title>
        <authorList>
            <person name="Angst P."/>
        </authorList>
    </citation>
    <scope>NUCLEOTIDE SEQUENCE</scope>
    <source>
        <strain evidence="2">PB745_01</strain>
        <tissue evidence="2">Gill</tissue>
    </source>
</reference>
<sequence length="134" mass="14870">MPLVPSHHASPRHTSTPTSPLYARATNTTTPHVPSHHHSPPRQNGHAGLATLHTRHQCLSSPRTTTHLVTRPRRPCNATNVPQTLPRPSSHRTTTPTLGTQLRLPRYATHATPMSPRIFHTRTTSHRDTTPLLT</sequence>
<keyword evidence="3" id="KW-1185">Reference proteome</keyword>
<evidence type="ECO:0000313" key="2">
    <source>
        <dbReference type="EMBL" id="KAK3887405.1"/>
    </source>
</evidence>
<organism evidence="2 3">
    <name type="scientific">Petrolisthes cinctipes</name>
    <name type="common">Flat porcelain crab</name>
    <dbReference type="NCBI Taxonomy" id="88211"/>
    <lineage>
        <taxon>Eukaryota</taxon>
        <taxon>Metazoa</taxon>
        <taxon>Ecdysozoa</taxon>
        <taxon>Arthropoda</taxon>
        <taxon>Crustacea</taxon>
        <taxon>Multicrustacea</taxon>
        <taxon>Malacostraca</taxon>
        <taxon>Eumalacostraca</taxon>
        <taxon>Eucarida</taxon>
        <taxon>Decapoda</taxon>
        <taxon>Pleocyemata</taxon>
        <taxon>Anomura</taxon>
        <taxon>Galatheoidea</taxon>
        <taxon>Porcellanidae</taxon>
        <taxon>Petrolisthes</taxon>
    </lineage>
</organism>
<evidence type="ECO:0000256" key="1">
    <source>
        <dbReference type="SAM" id="MobiDB-lite"/>
    </source>
</evidence>
<protein>
    <submittedName>
        <fullName evidence="2">Uncharacterized protein</fullName>
    </submittedName>
</protein>
<dbReference type="EMBL" id="JAWQEG010000634">
    <property type="protein sequence ID" value="KAK3887405.1"/>
    <property type="molecule type" value="Genomic_DNA"/>
</dbReference>
<proteinExistence type="predicted"/>
<dbReference type="Proteomes" id="UP001286313">
    <property type="component" value="Unassembled WGS sequence"/>
</dbReference>
<accession>A0AAE1G8W0</accession>
<name>A0AAE1G8W0_PETCI</name>
<evidence type="ECO:0000313" key="3">
    <source>
        <dbReference type="Proteomes" id="UP001286313"/>
    </source>
</evidence>
<feature type="compositionally biased region" description="Low complexity" evidence="1">
    <location>
        <begin position="84"/>
        <end position="97"/>
    </location>
</feature>
<dbReference type="AlphaFoldDB" id="A0AAE1G8W0"/>
<comment type="caution">
    <text evidence="2">The sequence shown here is derived from an EMBL/GenBank/DDBJ whole genome shotgun (WGS) entry which is preliminary data.</text>
</comment>
<feature type="region of interest" description="Disordered" evidence="1">
    <location>
        <begin position="1"/>
        <end position="47"/>
    </location>
</feature>